<dbReference type="InterPro" id="IPR013128">
    <property type="entry name" value="Peptidase_C1A"/>
</dbReference>
<dbReference type="GO" id="GO:0006508">
    <property type="term" value="P:proteolysis"/>
    <property type="evidence" value="ECO:0007669"/>
    <property type="project" value="InterPro"/>
</dbReference>
<dbReference type="InterPro" id="IPR039417">
    <property type="entry name" value="Peptidase_C1A_papain-like"/>
</dbReference>
<evidence type="ECO:0000259" key="3">
    <source>
        <dbReference type="SMART" id="SM00848"/>
    </source>
</evidence>
<dbReference type="CDD" id="cd02248">
    <property type="entry name" value="Peptidase_C1A"/>
    <property type="match status" value="1"/>
</dbReference>
<dbReference type="AlphaFoldDB" id="A0A816DF09"/>
<dbReference type="PANTHER" id="PTHR12411">
    <property type="entry name" value="CYSTEINE PROTEASE FAMILY C1-RELATED"/>
    <property type="match status" value="1"/>
</dbReference>
<keyword evidence="5" id="KW-1185">Reference proteome</keyword>
<dbReference type="Gene3D" id="3.90.70.10">
    <property type="entry name" value="Cysteine proteinases"/>
    <property type="match status" value="1"/>
</dbReference>
<proteinExistence type="inferred from homology"/>
<dbReference type="SMART" id="SM00848">
    <property type="entry name" value="Inhibitor_I29"/>
    <property type="match status" value="1"/>
</dbReference>
<dbReference type="InterPro" id="IPR013201">
    <property type="entry name" value="Prot_inhib_I29"/>
</dbReference>
<evidence type="ECO:0000259" key="2">
    <source>
        <dbReference type="SMART" id="SM00645"/>
    </source>
</evidence>
<evidence type="ECO:0000256" key="1">
    <source>
        <dbReference type="ARBA" id="ARBA00008455"/>
    </source>
</evidence>
<dbReference type="Pfam" id="PF08246">
    <property type="entry name" value="Inhibitor_I29"/>
    <property type="match status" value="1"/>
</dbReference>
<dbReference type="EMBL" id="CAJNOR010008777">
    <property type="protein sequence ID" value="CAF1637439.1"/>
    <property type="molecule type" value="Genomic_DNA"/>
</dbReference>
<comment type="similarity">
    <text evidence="1">Belongs to the peptidase C1 family.</text>
</comment>
<dbReference type="InterPro" id="IPR038765">
    <property type="entry name" value="Papain-like_cys_pep_sf"/>
</dbReference>
<feature type="domain" description="Peptidase C1A papain C-terminal" evidence="2">
    <location>
        <begin position="111"/>
        <end position="305"/>
    </location>
</feature>
<dbReference type="GO" id="GO:0008234">
    <property type="term" value="F:cysteine-type peptidase activity"/>
    <property type="evidence" value="ECO:0007669"/>
    <property type="project" value="InterPro"/>
</dbReference>
<evidence type="ECO:0000313" key="5">
    <source>
        <dbReference type="Proteomes" id="UP000663828"/>
    </source>
</evidence>
<gene>
    <name evidence="4" type="ORF">XAT740_LOCUS52708</name>
</gene>
<dbReference type="InterPro" id="IPR000668">
    <property type="entry name" value="Peptidase_C1A_C"/>
</dbReference>
<protein>
    <submittedName>
        <fullName evidence="4">Uncharacterized protein</fullName>
    </submittedName>
</protein>
<dbReference type="SUPFAM" id="SSF54001">
    <property type="entry name" value="Cysteine proteinases"/>
    <property type="match status" value="1"/>
</dbReference>
<reference evidence="4" key="1">
    <citation type="submission" date="2021-02" db="EMBL/GenBank/DDBJ databases">
        <authorList>
            <person name="Nowell W R."/>
        </authorList>
    </citation>
    <scope>NUCLEOTIDE SEQUENCE</scope>
</reference>
<evidence type="ECO:0000313" key="4">
    <source>
        <dbReference type="EMBL" id="CAF1637439.1"/>
    </source>
</evidence>
<sequence>MYSFKTMLIKFTTFFALFGIAVSHFSFEWDKFKHDYNKQYATVEEETQRKEIFIENVKEMYSYREMHPNATFTMAINHLFDRRIEEIVPARKIRKEFHKTPIQSSSRKMDFPESLDWRTKNVITKINDYLGTIITAVVSTEVVESLHAIETGELIQGSVEQIYDCCPQPIDAFDCIMNMSGICRKTDYPEPLNKCEPNKCQPFTSFNTIKRMKTPDENQMLAWLQESTLWAEMNTGGKGFRSYSGGIYDEPSCSGAVDYVVQIIGYGTEAGKPYWLGEKWGQKGYFQIVRGKNMCGIANVVIQVANTKTTDATTKSTDATTTKSDATLQNTLIPIYFVFLLTAISRKIVTYC</sequence>
<dbReference type="Proteomes" id="UP000663828">
    <property type="component" value="Unassembled WGS sequence"/>
</dbReference>
<organism evidence="4 5">
    <name type="scientific">Adineta ricciae</name>
    <name type="common">Rotifer</name>
    <dbReference type="NCBI Taxonomy" id="249248"/>
    <lineage>
        <taxon>Eukaryota</taxon>
        <taxon>Metazoa</taxon>
        <taxon>Spiralia</taxon>
        <taxon>Gnathifera</taxon>
        <taxon>Rotifera</taxon>
        <taxon>Eurotatoria</taxon>
        <taxon>Bdelloidea</taxon>
        <taxon>Adinetida</taxon>
        <taxon>Adinetidae</taxon>
        <taxon>Adineta</taxon>
    </lineage>
</organism>
<dbReference type="SMART" id="SM00645">
    <property type="entry name" value="Pept_C1"/>
    <property type="match status" value="1"/>
</dbReference>
<accession>A0A816DF09</accession>
<name>A0A816DF09_ADIRI</name>
<comment type="caution">
    <text evidence="4">The sequence shown here is derived from an EMBL/GenBank/DDBJ whole genome shotgun (WGS) entry which is preliminary data.</text>
</comment>
<dbReference type="Pfam" id="PF00112">
    <property type="entry name" value="Peptidase_C1"/>
    <property type="match status" value="1"/>
</dbReference>
<feature type="domain" description="Cathepsin propeptide inhibitor" evidence="3">
    <location>
        <begin position="29"/>
        <end position="87"/>
    </location>
</feature>